<organism evidence="2 3">
    <name type="scientific">Clytia hemisphaerica</name>
    <dbReference type="NCBI Taxonomy" id="252671"/>
    <lineage>
        <taxon>Eukaryota</taxon>
        <taxon>Metazoa</taxon>
        <taxon>Cnidaria</taxon>
        <taxon>Hydrozoa</taxon>
        <taxon>Hydroidolina</taxon>
        <taxon>Leptothecata</taxon>
        <taxon>Obeliida</taxon>
        <taxon>Clytiidae</taxon>
        <taxon>Clytia</taxon>
    </lineage>
</organism>
<protein>
    <submittedName>
        <fullName evidence="2">Uncharacterized protein</fullName>
    </submittedName>
</protein>
<proteinExistence type="predicted"/>
<dbReference type="EnsemblMetazoa" id="CLYHEMT018937.1">
    <property type="protein sequence ID" value="CLYHEMP018937.1"/>
    <property type="gene ID" value="CLYHEMG018937"/>
</dbReference>
<keyword evidence="3" id="KW-1185">Reference proteome</keyword>
<dbReference type="Proteomes" id="UP000594262">
    <property type="component" value="Unplaced"/>
</dbReference>
<reference evidence="2" key="1">
    <citation type="submission" date="2021-01" db="UniProtKB">
        <authorList>
            <consortium name="EnsemblMetazoa"/>
        </authorList>
    </citation>
    <scope>IDENTIFICATION</scope>
</reference>
<feature type="chain" id="PRO_5029759575" evidence="1">
    <location>
        <begin position="21"/>
        <end position="238"/>
    </location>
</feature>
<dbReference type="OrthoDB" id="5984767at2759"/>
<keyword evidence="1" id="KW-0732">Signal</keyword>
<evidence type="ECO:0000256" key="1">
    <source>
        <dbReference type="SAM" id="SignalP"/>
    </source>
</evidence>
<sequence length="238" mass="26858">MCSNNFMKLFLLLIFQQICALESINFESFQVDEGECSMGEPGIEVKSTTECLLHCGMEKCMNSLIKNQTCYCTDTECVPQRKQQSLHEANFFTSPLQKVTIEPICYGTKGSSFASFNVPQSGRIKYFKLIHVSGYVSCSNVNGNSTWACKVMEPSTVLTGITNTNNQIIAPPGIHDNGKFQIQGVNHMNDRELILPAKSSIEVKKKEELRIWYTEDLVDYKEQDNIGTHCIHVLLKYC</sequence>
<accession>A0A7M6DNW0</accession>
<dbReference type="AlphaFoldDB" id="A0A7M6DNW0"/>
<evidence type="ECO:0000313" key="2">
    <source>
        <dbReference type="EnsemblMetazoa" id="CLYHEMP018937.1"/>
    </source>
</evidence>
<feature type="signal peptide" evidence="1">
    <location>
        <begin position="1"/>
        <end position="20"/>
    </location>
</feature>
<name>A0A7M6DNW0_9CNID</name>
<evidence type="ECO:0000313" key="3">
    <source>
        <dbReference type="Proteomes" id="UP000594262"/>
    </source>
</evidence>